<feature type="region of interest" description="Disordered" evidence="1">
    <location>
        <begin position="69"/>
        <end position="137"/>
    </location>
</feature>
<dbReference type="RefSeq" id="WP_189719343.1">
    <property type="nucleotide sequence ID" value="NZ_BMSQ01000041.1"/>
</dbReference>
<evidence type="ECO:0000256" key="1">
    <source>
        <dbReference type="SAM" id="MobiDB-lite"/>
    </source>
</evidence>
<reference evidence="2 3" key="1">
    <citation type="submission" date="2020-08" db="EMBL/GenBank/DDBJ databases">
        <title>Genomic Encyclopedia of Type Strains, Phase III (KMG-III): the genomes of soil and plant-associated and newly described type strains.</title>
        <authorList>
            <person name="Whitman W."/>
        </authorList>
    </citation>
    <scope>NUCLEOTIDE SEQUENCE [LARGE SCALE GENOMIC DNA]</scope>
    <source>
        <strain evidence="2 3">CECT 3146</strain>
    </source>
</reference>
<feature type="compositionally biased region" description="Low complexity" evidence="1">
    <location>
        <begin position="75"/>
        <end position="91"/>
    </location>
</feature>
<sequence>MHMQECEAEAPKRALTRDELQTFFDHADDQVERDRGRGRKGWLHAFRDAMLFKTAYVFGLPRNETRMLDTAGFGRNPARSTSNSASATSPRQGEEGLAAQTPQRADGMGVVSRDPRPMDDRGPARHAARGRANPLAV</sequence>
<gene>
    <name evidence="2" type="ORF">FHS40_008807</name>
</gene>
<organism evidence="2 3">
    <name type="scientific">Streptomyces spectabilis</name>
    <dbReference type="NCBI Taxonomy" id="68270"/>
    <lineage>
        <taxon>Bacteria</taxon>
        <taxon>Bacillati</taxon>
        <taxon>Actinomycetota</taxon>
        <taxon>Actinomycetes</taxon>
        <taxon>Kitasatosporales</taxon>
        <taxon>Streptomycetaceae</taxon>
        <taxon>Streptomyces</taxon>
    </lineage>
</organism>
<comment type="caution">
    <text evidence="2">The sequence shown here is derived from an EMBL/GenBank/DDBJ whole genome shotgun (WGS) entry which is preliminary data.</text>
</comment>
<evidence type="ECO:0000313" key="2">
    <source>
        <dbReference type="EMBL" id="MBB5109677.1"/>
    </source>
</evidence>
<feature type="compositionally biased region" description="Basic and acidic residues" evidence="1">
    <location>
        <begin position="113"/>
        <end position="123"/>
    </location>
</feature>
<protein>
    <submittedName>
        <fullName evidence="2">Uncharacterized protein</fullName>
    </submittedName>
</protein>
<accession>A0A7W8EY22</accession>
<proteinExistence type="predicted"/>
<keyword evidence="3" id="KW-1185">Reference proteome</keyword>
<dbReference type="Proteomes" id="UP000549009">
    <property type="component" value="Unassembled WGS sequence"/>
</dbReference>
<dbReference type="AlphaFoldDB" id="A0A7W8EY22"/>
<name>A0A7W8EY22_STRST</name>
<dbReference type="EMBL" id="JACHJD010000034">
    <property type="protein sequence ID" value="MBB5109677.1"/>
    <property type="molecule type" value="Genomic_DNA"/>
</dbReference>
<evidence type="ECO:0000313" key="3">
    <source>
        <dbReference type="Proteomes" id="UP000549009"/>
    </source>
</evidence>